<sequence>MAALKKIAVLQAALLVLTGLAMSAKADRLDFFKLLTSNNQKSVDGYKRPDIPACCDKCICTKSIPPQCRCTDVFIGDKRCKNCQGCICNLSIPPQCQCLDIKDYCDPPCSFSSSTTQIIKQVAA</sequence>
<proteinExistence type="inferred from homology"/>
<feature type="domain" description="Bowman-Birk serine protease inhibitors family" evidence="8">
    <location>
        <begin position="54"/>
        <end position="109"/>
    </location>
</feature>
<keyword evidence="2 6" id="KW-0646">Protease inhibitor</keyword>
<accession>A0A978VDZ5</accession>
<name>A0A978VDZ5_ZIZJJ</name>
<dbReference type="PANTHER" id="PTHR33479">
    <property type="entry name" value="BOWMAN-BIRK TYPE BRAN TRYPSIN INHIBITOR"/>
    <property type="match status" value="1"/>
</dbReference>
<evidence type="ECO:0000256" key="6">
    <source>
        <dbReference type="RuleBase" id="RU003856"/>
    </source>
</evidence>
<dbReference type="InterPro" id="IPR035995">
    <property type="entry name" value="Bowman-Birk_prot_inh"/>
</dbReference>
<dbReference type="EMBL" id="JAEACU010000005">
    <property type="protein sequence ID" value="KAH7528584.1"/>
    <property type="molecule type" value="Genomic_DNA"/>
</dbReference>
<protein>
    <recommendedName>
        <fullName evidence="8">Bowman-Birk serine protease inhibitors family domain-containing protein</fullName>
    </recommendedName>
</protein>
<gene>
    <name evidence="9" type="ORF">FEM48_Zijuj05G0087500</name>
</gene>
<evidence type="ECO:0000256" key="5">
    <source>
        <dbReference type="PIRSR" id="PIRSR600877-50"/>
    </source>
</evidence>
<dbReference type="SMART" id="SM00269">
    <property type="entry name" value="BowB"/>
    <property type="match status" value="1"/>
</dbReference>
<dbReference type="Gene3D" id="2.10.69.10">
    <property type="entry name" value="Cysteine Protease (Bromelain) Inhibitor, subunit H"/>
    <property type="match status" value="1"/>
</dbReference>
<organism evidence="9 10">
    <name type="scientific">Ziziphus jujuba var. spinosa</name>
    <dbReference type="NCBI Taxonomy" id="714518"/>
    <lineage>
        <taxon>Eukaryota</taxon>
        <taxon>Viridiplantae</taxon>
        <taxon>Streptophyta</taxon>
        <taxon>Embryophyta</taxon>
        <taxon>Tracheophyta</taxon>
        <taxon>Spermatophyta</taxon>
        <taxon>Magnoliopsida</taxon>
        <taxon>eudicotyledons</taxon>
        <taxon>Gunneridae</taxon>
        <taxon>Pentapetalae</taxon>
        <taxon>rosids</taxon>
        <taxon>fabids</taxon>
        <taxon>Rosales</taxon>
        <taxon>Rhamnaceae</taxon>
        <taxon>Paliureae</taxon>
        <taxon>Ziziphus</taxon>
    </lineage>
</organism>
<evidence type="ECO:0000313" key="9">
    <source>
        <dbReference type="EMBL" id="KAH7528584.1"/>
    </source>
</evidence>
<keyword evidence="3 6" id="KW-0722">Serine protease inhibitor</keyword>
<dbReference type="GO" id="GO:0004867">
    <property type="term" value="F:serine-type endopeptidase inhibitor activity"/>
    <property type="evidence" value="ECO:0007669"/>
    <property type="project" value="UniProtKB-KW"/>
</dbReference>
<dbReference type="InterPro" id="IPR000877">
    <property type="entry name" value="Prot_inh_BBI"/>
</dbReference>
<comment type="caution">
    <text evidence="9">The sequence shown here is derived from an EMBL/GenBank/DDBJ whole genome shotgun (WGS) entry which is preliminary data.</text>
</comment>
<evidence type="ECO:0000256" key="3">
    <source>
        <dbReference type="ARBA" id="ARBA00022900"/>
    </source>
</evidence>
<dbReference type="Proteomes" id="UP000813462">
    <property type="component" value="Unassembled WGS sequence"/>
</dbReference>
<comment type="similarity">
    <text evidence="1 6">Belongs to the Bowman-Birk serine protease inhibitor family.</text>
</comment>
<reference evidence="9" key="1">
    <citation type="journal article" date="2021" name="Front. Plant Sci.">
        <title>Chromosome-Scale Genome Assembly for Chinese Sour Jujube and Insights Into Its Genome Evolution and Domestication Signature.</title>
        <authorList>
            <person name="Shen L.-Y."/>
            <person name="Luo H."/>
            <person name="Wang X.-L."/>
            <person name="Wang X.-M."/>
            <person name="Qiu X.-J."/>
            <person name="Liu H."/>
            <person name="Zhou S.-S."/>
            <person name="Jia K.-H."/>
            <person name="Nie S."/>
            <person name="Bao Y.-T."/>
            <person name="Zhang R.-G."/>
            <person name="Yun Q.-Z."/>
            <person name="Chai Y.-H."/>
            <person name="Lu J.-Y."/>
            <person name="Li Y."/>
            <person name="Zhao S.-W."/>
            <person name="Mao J.-F."/>
            <person name="Jia S.-G."/>
            <person name="Mao Y.-M."/>
        </authorList>
    </citation>
    <scope>NUCLEOTIDE SEQUENCE</scope>
    <source>
        <strain evidence="9">AT0</strain>
        <tissue evidence="9">Leaf</tissue>
    </source>
</reference>
<dbReference type="OrthoDB" id="1928998at2759"/>
<dbReference type="SUPFAM" id="SSF57247">
    <property type="entry name" value="Bowman-Birk inhibitor, BBI"/>
    <property type="match status" value="1"/>
</dbReference>
<evidence type="ECO:0000313" key="10">
    <source>
        <dbReference type="Proteomes" id="UP000813462"/>
    </source>
</evidence>
<evidence type="ECO:0000259" key="8">
    <source>
        <dbReference type="SMART" id="SM00269"/>
    </source>
</evidence>
<keyword evidence="7" id="KW-0732">Signal</keyword>
<dbReference type="AlphaFoldDB" id="A0A978VDZ5"/>
<dbReference type="Pfam" id="PF00228">
    <property type="entry name" value="Bowman-Birk_leg"/>
    <property type="match status" value="2"/>
</dbReference>
<evidence type="ECO:0000256" key="4">
    <source>
        <dbReference type="ARBA" id="ARBA00023157"/>
    </source>
</evidence>
<feature type="chain" id="PRO_5037588147" description="Bowman-Birk serine protease inhibitors family domain-containing protein" evidence="7">
    <location>
        <begin position="27"/>
        <end position="124"/>
    </location>
</feature>
<dbReference type="GO" id="GO:0005576">
    <property type="term" value="C:extracellular region"/>
    <property type="evidence" value="ECO:0007669"/>
    <property type="project" value="InterPro"/>
</dbReference>
<keyword evidence="4" id="KW-1015">Disulfide bond</keyword>
<feature type="site" description="Reactive bond for trypsin" evidence="5">
    <location>
        <begin position="90"/>
        <end position="91"/>
    </location>
</feature>
<evidence type="ECO:0000256" key="1">
    <source>
        <dbReference type="ARBA" id="ARBA00008506"/>
    </source>
</evidence>
<evidence type="ECO:0000256" key="2">
    <source>
        <dbReference type="ARBA" id="ARBA00022690"/>
    </source>
</evidence>
<feature type="signal peptide" evidence="7">
    <location>
        <begin position="1"/>
        <end position="26"/>
    </location>
</feature>
<dbReference type="PANTHER" id="PTHR33479:SF19">
    <property type="entry name" value="BOWMAN-BIRK TYPE PROTEINASE INHIBITOR C-II"/>
    <property type="match status" value="1"/>
</dbReference>
<feature type="site" description="Reactive bond for trypsin" evidence="5">
    <location>
        <begin position="62"/>
        <end position="63"/>
    </location>
</feature>
<evidence type="ECO:0000256" key="7">
    <source>
        <dbReference type="SAM" id="SignalP"/>
    </source>
</evidence>
<dbReference type="CDD" id="cd00023">
    <property type="entry name" value="BBI"/>
    <property type="match status" value="1"/>
</dbReference>